<dbReference type="AlphaFoldDB" id="A0A9Q1CFN4"/>
<evidence type="ECO:0000313" key="2">
    <source>
        <dbReference type="Proteomes" id="UP001152320"/>
    </source>
</evidence>
<accession>A0A9Q1CFN4</accession>
<keyword evidence="2" id="KW-1185">Reference proteome</keyword>
<gene>
    <name evidence="1" type="ORF">HOLleu_11113</name>
</gene>
<evidence type="ECO:0000313" key="1">
    <source>
        <dbReference type="EMBL" id="KAJ8043838.1"/>
    </source>
</evidence>
<dbReference type="EMBL" id="JAIZAY010000004">
    <property type="protein sequence ID" value="KAJ8043838.1"/>
    <property type="molecule type" value="Genomic_DNA"/>
</dbReference>
<dbReference type="PANTHER" id="PTHR46601">
    <property type="entry name" value="ULP_PROTEASE DOMAIN-CONTAINING PROTEIN"/>
    <property type="match status" value="1"/>
</dbReference>
<dbReference type="Proteomes" id="UP001152320">
    <property type="component" value="Chromosome 4"/>
</dbReference>
<dbReference type="OrthoDB" id="10065669at2759"/>
<reference evidence="1" key="1">
    <citation type="submission" date="2021-10" db="EMBL/GenBank/DDBJ databases">
        <title>Tropical sea cucumber genome reveals ecological adaptation and Cuvierian tubules defense mechanism.</title>
        <authorList>
            <person name="Chen T."/>
        </authorList>
    </citation>
    <scope>NUCLEOTIDE SEQUENCE</scope>
    <source>
        <strain evidence="1">Nanhai2018</strain>
        <tissue evidence="1">Muscle</tissue>
    </source>
</reference>
<dbReference type="PANTHER" id="PTHR46601:SF1">
    <property type="entry name" value="ADF-H DOMAIN-CONTAINING PROTEIN"/>
    <property type="match status" value="1"/>
</dbReference>
<name>A0A9Q1CFN4_HOLLE</name>
<organism evidence="1 2">
    <name type="scientific">Holothuria leucospilota</name>
    <name type="common">Black long sea cucumber</name>
    <name type="synonym">Mertensiothuria leucospilota</name>
    <dbReference type="NCBI Taxonomy" id="206669"/>
    <lineage>
        <taxon>Eukaryota</taxon>
        <taxon>Metazoa</taxon>
        <taxon>Echinodermata</taxon>
        <taxon>Eleutherozoa</taxon>
        <taxon>Echinozoa</taxon>
        <taxon>Holothuroidea</taxon>
        <taxon>Aspidochirotacea</taxon>
        <taxon>Aspidochirotida</taxon>
        <taxon>Holothuriidae</taxon>
        <taxon>Holothuria</taxon>
    </lineage>
</organism>
<protein>
    <submittedName>
        <fullName evidence="1">Uncharacterized protein</fullName>
    </submittedName>
</protein>
<sequence>MKFKVHTFRKVACEHLASIRKLNIKRLFKFSDGCGQRYKSRGPLSDISYALSNFEYPIVHNNFGSRHGKGASDGESAIIKSHASTAVKAGKAVMKDAYELYIYCRDNLTKDASDDTCSHY</sequence>
<comment type="caution">
    <text evidence="1">The sequence shown here is derived from an EMBL/GenBank/DDBJ whole genome shotgun (WGS) entry which is preliminary data.</text>
</comment>
<proteinExistence type="predicted"/>